<comment type="caution">
    <text evidence="3">The sequence shown here is derived from an EMBL/GenBank/DDBJ whole genome shotgun (WGS) entry which is preliminary data.</text>
</comment>
<dbReference type="EMBL" id="QNZL01000305">
    <property type="protein sequence ID" value="RTZ76690.1"/>
    <property type="molecule type" value="Genomic_DNA"/>
</dbReference>
<protein>
    <submittedName>
        <fullName evidence="3">Transglycosylase</fullName>
    </submittedName>
</protein>
<dbReference type="Gene3D" id="1.10.530.10">
    <property type="match status" value="1"/>
</dbReference>
<dbReference type="InterPro" id="IPR008258">
    <property type="entry name" value="Transglycosylase_SLT_dom_1"/>
</dbReference>
<keyword evidence="1" id="KW-0732">Signal</keyword>
<proteinExistence type="predicted"/>
<organism evidence="3 4">
    <name type="scientific">SAR324 cluster bacterium</name>
    <dbReference type="NCBI Taxonomy" id="2024889"/>
    <lineage>
        <taxon>Bacteria</taxon>
        <taxon>Deltaproteobacteria</taxon>
        <taxon>SAR324 cluster</taxon>
    </lineage>
</organism>
<dbReference type="SUPFAM" id="SSF53955">
    <property type="entry name" value="Lysozyme-like"/>
    <property type="match status" value="1"/>
</dbReference>
<name>A0A432FZG5_9DELT</name>
<evidence type="ECO:0000256" key="1">
    <source>
        <dbReference type="SAM" id="SignalP"/>
    </source>
</evidence>
<feature type="signal peptide" evidence="1">
    <location>
        <begin position="1"/>
        <end position="19"/>
    </location>
</feature>
<evidence type="ECO:0000313" key="4">
    <source>
        <dbReference type="Proteomes" id="UP000286801"/>
    </source>
</evidence>
<feature type="chain" id="PRO_5019457824" evidence="1">
    <location>
        <begin position="20"/>
        <end position="206"/>
    </location>
</feature>
<dbReference type="Pfam" id="PF01464">
    <property type="entry name" value="SLT"/>
    <property type="match status" value="1"/>
</dbReference>
<dbReference type="AlphaFoldDB" id="A0A432FZG5"/>
<evidence type="ECO:0000259" key="2">
    <source>
        <dbReference type="Pfam" id="PF01464"/>
    </source>
</evidence>
<accession>A0A432FZG5</accession>
<dbReference type="Proteomes" id="UP000286801">
    <property type="component" value="Unassembled WGS sequence"/>
</dbReference>
<dbReference type="PANTHER" id="PTHR37423">
    <property type="entry name" value="SOLUBLE LYTIC MUREIN TRANSGLYCOSYLASE-RELATED"/>
    <property type="match status" value="1"/>
</dbReference>
<sequence>MRKTVLLIAAVVIPIMLEAADIPEVTDRHWTRKYDQYFRKYSKRFFGPAIDWHWFKAQGIAESGLRGNARSWVNAKGIMQLMPRTFAELKKKNPELRNVLDPRWNIAAGISYDSSMYKKWREDRPFLDRMRFMLGSYNAGFRTILRAQKLSRKYGFSGSDWESIKSVAPRVSKWREKETLGYVRKIEKLMGDPKESGLAAFVKKYW</sequence>
<dbReference type="InterPro" id="IPR023346">
    <property type="entry name" value="Lysozyme-like_dom_sf"/>
</dbReference>
<evidence type="ECO:0000313" key="3">
    <source>
        <dbReference type="EMBL" id="RTZ76690.1"/>
    </source>
</evidence>
<dbReference type="PANTHER" id="PTHR37423:SF2">
    <property type="entry name" value="MEMBRANE-BOUND LYTIC MUREIN TRANSGLYCOSYLASE C"/>
    <property type="match status" value="1"/>
</dbReference>
<feature type="domain" description="Transglycosylase SLT" evidence="2">
    <location>
        <begin position="50"/>
        <end position="154"/>
    </location>
</feature>
<gene>
    <name evidence="3" type="ORF">DSY97_11520</name>
</gene>
<reference evidence="3 4" key="1">
    <citation type="submission" date="2018-06" db="EMBL/GenBank/DDBJ databases">
        <title>Combined omics and stable isotope probing to characterize newly discovered Mariana Back-Arc vent microbial communities.</title>
        <authorList>
            <person name="Trembath-Reichert E."/>
            <person name="Huber J.A."/>
        </authorList>
    </citation>
    <scope>NUCLEOTIDE SEQUENCE [LARGE SCALE GENOMIC DNA]</scope>
    <source>
        <strain evidence="3">MAG 63_1</strain>
    </source>
</reference>